<feature type="region of interest" description="Disordered" evidence="1">
    <location>
        <begin position="291"/>
        <end position="421"/>
    </location>
</feature>
<comment type="caution">
    <text evidence="2">The sequence shown here is derived from an EMBL/GenBank/DDBJ whole genome shotgun (WGS) entry which is preliminary data.</text>
</comment>
<reference evidence="2 3" key="1">
    <citation type="journal article" date="2022" name="bioRxiv">
        <title>Genomics of Preaxostyla Flagellates Illuminates Evolutionary Transitions and the Path Towards Mitochondrial Loss.</title>
        <authorList>
            <person name="Novak L.V.F."/>
            <person name="Treitli S.C."/>
            <person name="Pyrih J."/>
            <person name="Halakuc P."/>
            <person name="Pipaliya S.V."/>
            <person name="Vacek V."/>
            <person name="Brzon O."/>
            <person name="Soukal P."/>
            <person name="Eme L."/>
            <person name="Dacks J.B."/>
            <person name="Karnkowska A."/>
            <person name="Elias M."/>
            <person name="Hampl V."/>
        </authorList>
    </citation>
    <scope>NUCLEOTIDE SEQUENCE [LARGE SCALE GENOMIC DNA]</scope>
    <source>
        <strain evidence="2">NAU3</strain>
        <tissue evidence="2">Gut</tissue>
    </source>
</reference>
<feature type="compositionally biased region" description="Low complexity" evidence="1">
    <location>
        <begin position="317"/>
        <end position="334"/>
    </location>
</feature>
<protein>
    <submittedName>
        <fullName evidence="2">Uncharacterized protein</fullName>
    </submittedName>
</protein>
<gene>
    <name evidence="2" type="ORF">BLNAU_11492</name>
</gene>
<name>A0ABQ9XQ29_9EUKA</name>
<dbReference type="EMBL" id="JARBJD010000090">
    <property type="protein sequence ID" value="KAK2953492.1"/>
    <property type="molecule type" value="Genomic_DNA"/>
</dbReference>
<evidence type="ECO:0000313" key="2">
    <source>
        <dbReference type="EMBL" id="KAK2953492.1"/>
    </source>
</evidence>
<sequence>MVFHLPKVRKWEAFLLDKRCPDFDAQTLQQSISSELGIYFRQETQVFQEQNATLFSVTKMLVNQKPRYLTMMFLKDSSYIFTSLITGRTGLRPIVCGSIAFIVGSPIYETGLQDDSLDPLIDKTLNKLQHGPAKSSEPQNNLSLARELRGENIQTFQKPMTSPPELLTHITKNTPGVSELDLTRKKFADSVFGNVHESRQIRNGIQPQTELKLTNHSVVKNVEFLFNTGNFPMKVIISGADIIAGLHANIVYGFSSPAVPEFLAQLGSAPYLKQKVNRRGERVAVVSQVTGTARQSTDGTRAISDKEFRFQQNQNPRAAQTRGAQRGGRATTTTGREEIGQAAPDRTGKEKKTLSTEERIRQERVREQKAIEKQQRRAQRERDARQADLAKRKRQQAERTRTKTKDSKKRSRREASSEEED</sequence>
<evidence type="ECO:0000313" key="3">
    <source>
        <dbReference type="Proteomes" id="UP001281761"/>
    </source>
</evidence>
<proteinExistence type="predicted"/>
<keyword evidence="3" id="KW-1185">Reference proteome</keyword>
<dbReference type="Proteomes" id="UP001281761">
    <property type="component" value="Unassembled WGS sequence"/>
</dbReference>
<organism evidence="2 3">
    <name type="scientific">Blattamonas nauphoetae</name>
    <dbReference type="NCBI Taxonomy" id="2049346"/>
    <lineage>
        <taxon>Eukaryota</taxon>
        <taxon>Metamonada</taxon>
        <taxon>Preaxostyla</taxon>
        <taxon>Oxymonadida</taxon>
        <taxon>Blattamonas</taxon>
    </lineage>
</organism>
<accession>A0ABQ9XQ29</accession>
<feature type="compositionally biased region" description="Basic and acidic residues" evidence="1">
    <location>
        <begin position="346"/>
        <end position="405"/>
    </location>
</feature>
<evidence type="ECO:0000256" key="1">
    <source>
        <dbReference type="SAM" id="MobiDB-lite"/>
    </source>
</evidence>